<keyword evidence="4 6" id="KW-1133">Transmembrane helix</keyword>
<dbReference type="PANTHER" id="PTHR33529:SF6">
    <property type="entry name" value="YJGP_YJGQ FAMILY PERMEASE"/>
    <property type="match status" value="1"/>
</dbReference>
<gene>
    <name evidence="7" type="ORF">METZ01_LOCUS246299</name>
</gene>
<feature type="transmembrane region" description="Helical" evidence="6">
    <location>
        <begin position="194"/>
        <end position="215"/>
    </location>
</feature>
<dbReference type="GO" id="GO:0043190">
    <property type="term" value="C:ATP-binding cassette (ABC) transporter complex"/>
    <property type="evidence" value="ECO:0007669"/>
    <property type="project" value="TreeGrafter"/>
</dbReference>
<evidence type="ECO:0008006" key="8">
    <source>
        <dbReference type="Google" id="ProtNLM"/>
    </source>
</evidence>
<evidence type="ECO:0000256" key="3">
    <source>
        <dbReference type="ARBA" id="ARBA00022692"/>
    </source>
</evidence>
<evidence type="ECO:0000256" key="2">
    <source>
        <dbReference type="ARBA" id="ARBA00022475"/>
    </source>
</evidence>
<sequence length="250" mass="29266">SDLDLISSTIKTNEFNDALEGLTMYVEEKNELGIMKNVFIRDDSHKLSTIENKEKTTSLTIFAKKGRLNSETKNSLILENGVIHSENQSKEIQIIKFKKTELFFDNLKTKSIIYPKVQETPSKILLNCFFKKTTHTLLKGDRDLKCHTEEERVEILAEINRRFGMPLYIPLLALLSSFLLVSREESKVKSWYKYFYFGLAFTILITAEILVRYSGKSLTHGLFYYLLPLFCIPVVYIELIRRFYYENLRK</sequence>
<keyword evidence="3 6" id="KW-0812">Transmembrane</keyword>
<protein>
    <recommendedName>
        <fullName evidence="8">LptF/LptG family permease</fullName>
    </recommendedName>
</protein>
<feature type="transmembrane region" description="Helical" evidence="6">
    <location>
        <begin position="221"/>
        <end position="240"/>
    </location>
</feature>
<evidence type="ECO:0000256" key="5">
    <source>
        <dbReference type="ARBA" id="ARBA00023136"/>
    </source>
</evidence>
<name>A0A382I246_9ZZZZ</name>
<dbReference type="PANTHER" id="PTHR33529">
    <property type="entry name" value="SLR0882 PROTEIN-RELATED"/>
    <property type="match status" value="1"/>
</dbReference>
<evidence type="ECO:0000256" key="6">
    <source>
        <dbReference type="SAM" id="Phobius"/>
    </source>
</evidence>
<keyword evidence="2" id="KW-1003">Cell membrane</keyword>
<keyword evidence="5 6" id="KW-0472">Membrane</keyword>
<evidence type="ECO:0000256" key="4">
    <source>
        <dbReference type="ARBA" id="ARBA00022989"/>
    </source>
</evidence>
<dbReference type="GO" id="GO:0015920">
    <property type="term" value="P:lipopolysaccharide transport"/>
    <property type="evidence" value="ECO:0007669"/>
    <property type="project" value="TreeGrafter"/>
</dbReference>
<organism evidence="7">
    <name type="scientific">marine metagenome</name>
    <dbReference type="NCBI Taxonomy" id="408172"/>
    <lineage>
        <taxon>unclassified sequences</taxon>
        <taxon>metagenomes</taxon>
        <taxon>ecological metagenomes</taxon>
    </lineage>
</organism>
<dbReference type="Pfam" id="PF03739">
    <property type="entry name" value="LptF_LptG"/>
    <property type="match status" value="1"/>
</dbReference>
<feature type="transmembrane region" description="Helical" evidence="6">
    <location>
        <begin position="163"/>
        <end position="182"/>
    </location>
</feature>
<comment type="subcellular location">
    <subcellularLocation>
        <location evidence="1">Cell membrane</location>
        <topology evidence="1">Multi-pass membrane protein</topology>
    </subcellularLocation>
</comment>
<evidence type="ECO:0000256" key="1">
    <source>
        <dbReference type="ARBA" id="ARBA00004651"/>
    </source>
</evidence>
<reference evidence="7" key="1">
    <citation type="submission" date="2018-05" db="EMBL/GenBank/DDBJ databases">
        <authorList>
            <person name="Lanie J.A."/>
            <person name="Ng W.-L."/>
            <person name="Kazmierczak K.M."/>
            <person name="Andrzejewski T.M."/>
            <person name="Davidsen T.M."/>
            <person name="Wayne K.J."/>
            <person name="Tettelin H."/>
            <person name="Glass J.I."/>
            <person name="Rusch D."/>
            <person name="Podicherti R."/>
            <person name="Tsui H.-C.T."/>
            <person name="Winkler M.E."/>
        </authorList>
    </citation>
    <scope>NUCLEOTIDE SEQUENCE</scope>
</reference>
<dbReference type="EMBL" id="UINC01064612">
    <property type="protein sequence ID" value="SVB93445.1"/>
    <property type="molecule type" value="Genomic_DNA"/>
</dbReference>
<dbReference type="AlphaFoldDB" id="A0A382I246"/>
<evidence type="ECO:0000313" key="7">
    <source>
        <dbReference type="EMBL" id="SVB93445.1"/>
    </source>
</evidence>
<feature type="non-terminal residue" evidence="7">
    <location>
        <position position="1"/>
    </location>
</feature>
<proteinExistence type="predicted"/>
<dbReference type="InterPro" id="IPR005495">
    <property type="entry name" value="LptG/LptF_permease"/>
</dbReference>
<accession>A0A382I246</accession>